<accession>A0A420YGG4</accession>
<protein>
    <recommendedName>
        <fullName evidence="3">CBF1-interacting co-repressor CIR N-terminal domain-containing protein</fullName>
    </recommendedName>
</protein>
<dbReference type="EMBL" id="QVQW01000011">
    <property type="protein sequence ID" value="RKU46952.1"/>
    <property type="molecule type" value="Genomic_DNA"/>
</dbReference>
<reference evidence="4 5" key="1">
    <citation type="submission" date="2018-08" db="EMBL/GenBank/DDBJ databases">
        <title>Draft genome of the lignicolous fungus Coniochaeta pulveracea.</title>
        <authorList>
            <person name="Borstlap C.J."/>
            <person name="De Witt R.N."/>
            <person name="Botha A."/>
            <person name="Volschenk H."/>
        </authorList>
    </citation>
    <scope>NUCLEOTIDE SEQUENCE [LARGE SCALE GENOMIC DNA]</scope>
    <source>
        <strain evidence="4 5">CAB683</strain>
    </source>
</reference>
<dbReference type="InterPro" id="IPR019339">
    <property type="entry name" value="CIR_N_dom"/>
</dbReference>
<feature type="domain" description="CBF1-interacting co-repressor CIR N-terminal" evidence="3">
    <location>
        <begin position="10"/>
        <end position="46"/>
    </location>
</feature>
<dbReference type="OrthoDB" id="2159131at2759"/>
<organism evidence="4 5">
    <name type="scientific">Coniochaeta pulveracea</name>
    <dbReference type="NCBI Taxonomy" id="177199"/>
    <lineage>
        <taxon>Eukaryota</taxon>
        <taxon>Fungi</taxon>
        <taxon>Dikarya</taxon>
        <taxon>Ascomycota</taxon>
        <taxon>Pezizomycotina</taxon>
        <taxon>Sordariomycetes</taxon>
        <taxon>Sordariomycetidae</taxon>
        <taxon>Coniochaetales</taxon>
        <taxon>Coniochaetaceae</taxon>
        <taxon>Coniochaeta</taxon>
    </lineage>
</organism>
<gene>
    <name evidence="4" type="ORF">DL546_005901</name>
</gene>
<feature type="region of interest" description="Disordered" evidence="2">
    <location>
        <begin position="119"/>
        <end position="195"/>
    </location>
</feature>
<dbReference type="PANTHER" id="PTHR22093:SF0">
    <property type="entry name" value="LEUKOCYTE RECEPTOR CLUSTER MEMBER 1"/>
    <property type="match status" value="1"/>
</dbReference>
<dbReference type="STRING" id="177199.A0A420YGG4"/>
<feature type="compositionally biased region" description="Basic and acidic residues" evidence="2">
    <location>
        <begin position="169"/>
        <end position="194"/>
    </location>
</feature>
<feature type="coiled-coil region" evidence="1">
    <location>
        <begin position="19"/>
        <end position="49"/>
    </location>
</feature>
<dbReference type="Pfam" id="PF10197">
    <property type="entry name" value="Cir_N"/>
    <property type="match status" value="1"/>
</dbReference>
<feature type="coiled-coil region" evidence="1">
    <location>
        <begin position="207"/>
        <end position="237"/>
    </location>
</feature>
<proteinExistence type="predicted"/>
<name>A0A420YGG4_9PEZI</name>
<dbReference type="Proteomes" id="UP000275385">
    <property type="component" value="Unassembled WGS sequence"/>
</dbReference>
<feature type="compositionally biased region" description="Basic and acidic residues" evidence="2">
    <location>
        <begin position="64"/>
        <end position="76"/>
    </location>
</feature>
<dbReference type="InterPro" id="IPR039875">
    <property type="entry name" value="LENG1-like"/>
</dbReference>
<keyword evidence="5" id="KW-1185">Reference proteome</keyword>
<comment type="caution">
    <text evidence="4">The sequence shown here is derived from an EMBL/GenBank/DDBJ whole genome shotgun (WGS) entry which is preliminary data.</text>
</comment>
<feature type="region of interest" description="Disordered" evidence="2">
    <location>
        <begin position="52"/>
        <end position="93"/>
    </location>
</feature>
<dbReference type="AlphaFoldDB" id="A0A420YGG4"/>
<dbReference type="PANTHER" id="PTHR22093">
    <property type="entry name" value="LEUKOCYTE RECEPTOR CLUSTER LRC MEMBER 1"/>
    <property type="match status" value="1"/>
</dbReference>
<evidence type="ECO:0000313" key="4">
    <source>
        <dbReference type="EMBL" id="RKU46952.1"/>
    </source>
</evidence>
<dbReference type="SMART" id="SM01083">
    <property type="entry name" value="Cir_N"/>
    <property type="match status" value="1"/>
</dbReference>
<evidence type="ECO:0000259" key="3">
    <source>
        <dbReference type="SMART" id="SM01083"/>
    </source>
</evidence>
<evidence type="ECO:0000256" key="2">
    <source>
        <dbReference type="SAM" id="MobiDB-lite"/>
    </source>
</evidence>
<evidence type="ECO:0000256" key="1">
    <source>
        <dbReference type="SAM" id="Coils"/>
    </source>
</evidence>
<sequence>MPLHLLGKKSWNVYNASNVERVRRDEAAAKAAEEAAEERMQEVDAARRLAIMRGETPPPLPVEKTPEARAAVKRDYSPTGERRKRKRAGEDDTDFEMRLVRERADEGKEVAMRLAEGRDRAALAPPPTEDAEGARKRDVPAGPTTFGAMKEVQAGWYAKPLRPGDEDETPGRDAFGREDPGRKVRDAVRLDKNDPLAMMKRGAAKVRELGKERKREAEERERELKALRKEQRRAEKRRRRDGDAVWICRLQERGGLSPQSGAKAGIEVGERIRREKTDKMSDTKITQGAEQTAESDITGLIGMARIDTGIVLDPDIMRDEREFCQAGSHSSRK</sequence>
<keyword evidence="1" id="KW-0175">Coiled coil</keyword>
<evidence type="ECO:0000313" key="5">
    <source>
        <dbReference type="Proteomes" id="UP000275385"/>
    </source>
</evidence>